<dbReference type="GO" id="GO:0015768">
    <property type="term" value="P:maltose transport"/>
    <property type="evidence" value="ECO:0007669"/>
    <property type="project" value="TreeGrafter"/>
</dbReference>
<name>A0A385TNM2_PAELA</name>
<keyword evidence="5" id="KW-0238">DNA-binding</keyword>
<evidence type="ECO:0000256" key="2">
    <source>
        <dbReference type="ARBA" id="ARBA00022448"/>
    </source>
</evidence>
<dbReference type="Pfam" id="PF01547">
    <property type="entry name" value="SBP_bac_1"/>
    <property type="match status" value="1"/>
</dbReference>
<evidence type="ECO:0000313" key="9">
    <source>
        <dbReference type="Proteomes" id="UP000266552"/>
    </source>
</evidence>
<feature type="domain" description="HTH gntR-type" evidence="7">
    <location>
        <begin position="9"/>
        <end position="77"/>
    </location>
</feature>
<dbReference type="GO" id="GO:1901982">
    <property type="term" value="F:maltose binding"/>
    <property type="evidence" value="ECO:0007669"/>
    <property type="project" value="TreeGrafter"/>
</dbReference>
<dbReference type="InterPro" id="IPR036388">
    <property type="entry name" value="WH-like_DNA-bd_sf"/>
</dbReference>
<dbReference type="PROSITE" id="PS50949">
    <property type="entry name" value="HTH_GNTR"/>
    <property type="match status" value="1"/>
</dbReference>
<dbReference type="Pfam" id="PF00392">
    <property type="entry name" value="GntR"/>
    <property type="match status" value="1"/>
</dbReference>
<keyword evidence="9" id="KW-1185">Reference proteome</keyword>
<evidence type="ECO:0000256" key="1">
    <source>
        <dbReference type="ARBA" id="ARBA00008520"/>
    </source>
</evidence>
<organism evidence="8 9">
    <name type="scientific">Paenibacillus lautus</name>
    <name type="common">Bacillus lautus</name>
    <dbReference type="NCBI Taxonomy" id="1401"/>
    <lineage>
        <taxon>Bacteria</taxon>
        <taxon>Bacillati</taxon>
        <taxon>Bacillota</taxon>
        <taxon>Bacilli</taxon>
        <taxon>Bacillales</taxon>
        <taxon>Paenibacillaceae</taxon>
        <taxon>Paenibacillus</taxon>
    </lineage>
</organism>
<dbReference type="GO" id="GO:0042956">
    <property type="term" value="P:maltodextrin transmembrane transport"/>
    <property type="evidence" value="ECO:0007669"/>
    <property type="project" value="TreeGrafter"/>
</dbReference>
<dbReference type="InterPro" id="IPR036390">
    <property type="entry name" value="WH_DNA-bd_sf"/>
</dbReference>
<accession>A0A385TNM2</accession>
<dbReference type="Gene3D" id="3.40.190.10">
    <property type="entry name" value="Periplasmic binding protein-like II"/>
    <property type="match status" value="1"/>
</dbReference>
<sequence length="483" mass="55042">MLRRRNEFHERYERFVQELRNEIVSGFLQPGEFILPENTLSQKYEMSRVSIRKALDELVSEGLIEKIAGKGNRVKEPDEDRTPVVLKLAWFSSSYEIPIIEKMIEAFERKHPFVQVEMVLYAEDFYTETIIRSIDDGQGPDLFIMSDQHFREWTESGRTNLLTGYVPPRLMEEGVSYPRVFDLFNHEGSMLAAPIVFSPVVICYNRSIFRQHGLSYPISLGDWKELLAAAKACTSAPDEDGMTDHYGFCFSSSPNRWPVFLLQNDGSIMAADRSRSTMADQRNIEALEFCVSLMYKEHVSPIFSHGSSHLAESLFMKERVAMIMSTYYFMNEFRDHSIDWDVMTLPKGTKPATILLGGGLSINAASSHRSIAEKLVDFMTGEEAQTLLKKHGCTIPVLRSVAEDDSLLNPDIHPQHYNRYLEVLPHAYPLHVLNMNQSEILTLLDELNLLWAGMETPTDTCTRIEQLFNSRLGLAGAGTGMEK</sequence>
<dbReference type="PANTHER" id="PTHR30061:SF50">
    <property type="entry name" value="MALTOSE_MALTODEXTRIN-BINDING PERIPLASMIC PROTEIN"/>
    <property type="match status" value="1"/>
</dbReference>
<dbReference type="SUPFAM" id="SSF53850">
    <property type="entry name" value="Periplasmic binding protein-like II"/>
    <property type="match status" value="1"/>
</dbReference>
<protein>
    <submittedName>
        <fullName evidence="8">Extracellular solute-binding protein</fullName>
    </submittedName>
</protein>
<dbReference type="Gene3D" id="1.10.10.10">
    <property type="entry name" value="Winged helix-like DNA-binding domain superfamily/Winged helix DNA-binding domain"/>
    <property type="match status" value="1"/>
</dbReference>
<evidence type="ECO:0000256" key="5">
    <source>
        <dbReference type="ARBA" id="ARBA00023125"/>
    </source>
</evidence>
<evidence type="ECO:0000259" key="7">
    <source>
        <dbReference type="PROSITE" id="PS50949"/>
    </source>
</evidence>
<dbReference type="GO" id="GO:0055052">
    <property type="term" value="C:ATP-binding cassette (ABC) transporter complex, substrate-binding subunit-containing"/>
    <property type="evidence" value="ECO:0007669"/>
    <property type="project" value="TreeGrafter"/>
</dbReference>
<gene>
    <name evidence="8" type="ORF">D5F53_13195</name>
</gene>
<dbReference type="RefSeq" id="WP_119848093.1">
    <property type="nucleotide sequence ID" value="NZ_CP032412.1"/>
</dbReference>
<keyword evidence="4" id="KW-0805">Transcription regulation</keyword>
<comment type="similarity">
    <text evidence="1">Belongs to the bacterial solute-binding protein 1 family.</text>
</comment>
<dbReference type="AlphaFoldDB" id="A0A385TNM2"/>
<dbReference type="SMART" id="SM00345">
    <property type="entry name" value="HTH_GNTR"/>
    <property type="match status" value="1"/>
</dbReference>
<dbReference type="InterPro" id="IPR006059">
    <property type="entry name" value="SBP"/>
</dbReference>
<dbReference type="EMBL" id="CP032412">
    <property type="protein sequence ID" value="AYB44192.1"/>
    <property type="molecule type" value="Genomic_DNA"/>
</dbReference>
<keyword evidence="3" id="KW-0732">Signal</keyword>
<dbReference type="PANTHER" id="PTHR30061">
    <property type="entry name" value="MALTOSE-BINDING PERIPLASMIC PROTEIN"/>
    <property type="match status" value="1"/>
</dbReference>
<dbReference type="PRINTS" id="PR00035">
    <property type="entry name" value="HTHGNTR"/>
</dbReference>
<reference evidence="8 9" key="1">
    <citation type="submission" date="2018-09" db="EMBL/GenBank/DDBJ databases">
        <title>Genome Sequence of Paenibacillus lautus Strain E7593-69, Azo Dye-Degrading Bacteria, Isolated from Commercial Tattoo Inks.</title>
        <authorList>
            <person name="Nho S.W."/>
            <person name="Kim S.-J."/>
            <person name="Kweon O."/>
            <person name="Cerniglia C.E."/>
        </authorList>
    </citation>
    <scope>NUCLEOTIDE SEQUENCE [LARGE SCALE GENOMIC DNA]</scope>
    <source>
        <strain evidence="8 9">E7593-69</strain>
    </source>
</reference>
<dbReference type="GO" id="GO:0003677">
    <property type="term" value="F:DNA binding"/>
    <property type="evidence" value="ECO:0007669"/>
    <property type="project" value="UniProtKB-KW"/>
</dbReference>
<dbReference type="GO" id="GO:0003700">
    <property type="term" value="F:DNA-binding transcription factor activity"/>
    <property type="evidence" value="ECO:0007669"/>
    <property type="project" value="InterPro"/>
</dbReference>
<evidence type="ECO:0000256" key="6">
    <source>
        <dbReference type="ARBA" id="ARBA00023163"/>
    </source>
</evidence>
<evidence type="ECO:0000256" key="4">
    <source>
        <dbReference type="ARBA" id="ARBA00023015"/>
    </source>
</evidence>
<dbReference type="KEGG" id="plw:D5F53_13195"/>
<proteinExistence type="inferred from homology"/>
<keyword evidence="6" id="KW-0804">Transcription</keyword>
<keyword evidence="2" id="KW-0813">Transport</keyword>
<evidence type="ECO:0000313" key="8">
    <source>
        <dbReference type="EMBL" id="AYB44192.1"/>
    </source>
</evidence>
<evidence type="ECO:0000256" key="3">
    <source>
        <dbReference type="ARBA" id="ARBA00022729"/>
    </source>
</evidence>
<dbReference type="SUPFAM" id="SSF46785">
    <property type="entry name" value="Winged helix' DNA-binding domain"/>
    <property type="match status" value="1"/>
</dbReference>
<dbReference type="Proteomes" id="UP000266552">
    <property type="component" value="Chromosome"/>
</dbReference>
<dbReference type="CDD" id="cd07377">
    <property type="entry name" value="WHTH_GntR"/>
    <property type="match status" value="1"/>
</dbReference>
<dbReference type="InterPro" id="IPR000524">
    <property type="entry name" value="Tscrpt_reg_HTH_GntR"/>
</dbReference>